<dbReference type="RefSeq" id="WP_085799878.1">
    <property type="nucleotide sequence ID" value="NZ_FWXB01000005.1"/>
</dbReference>
<gene>
    <name evidence="5" type="primary">kce_3</name>
    <name evidence="5" type="ORF">ROA7745_01735</name>
</gene>
<keyword evidence="3" id="KW-0479">Metal-binding</keyword>
<protein>
    <submittedName>
        <fullName evidence="5">3-keto-5-aminohexanoate cleavage enzyme</fullName>
        <ecNumber evidence="5">2.-.-.-</ecNumber>
    </submittedName>
</protein>
<evidence type="ECO:0000256" key="1">
    <source>
        <dbReference type="ARBA" id="ARBA00001947"/>
    </source>
</evidence>
<evidence type="ECO:0000256" key="2">
    <source>
        <dbReference type="ARBA" id="ARBA00022679"/>
    </source>
</evidence>
<evidence type="ECO:0000313" key="6">
    <source>
        <dbReference type="Proteomes" id="UP000193224"/>
    </source>
</evidence>
<evidence type="ECO:0000256" key="3">
    <source>
        <dbReference type="ARBA" id="ARBA00022723"/>
    </source>
</evidence>
<keyword evidence="2 5" id="KW-0808">Transferase</keyword>
<dbReference type="Gene3D" id="3.20.20.70">
    <property type="entry name" value="Aldolase class I"/>
    <property type="match status" value="1"/>
</dbReference>
<sequence>MTPLPRLMVAPNGARLGKDDHPAIPVTLPEVVSTARDCHAAGADGLHLHLRDNDGAHILDAGFYREAITELTQAVPGLAIQVTTEAVGKYSADHQREIALNSGAHLVSTSIREIMTDTGTDTARHFFRECQEASIALQFILYDLSDLELLKSVLPTDHFTSKDLQVLFVLGRYSTNRDSSPADLRPFLDEMQTTGWQPDWGVCAFGKGETSCLDLAWSEGGKLRVGFENSFWSANDALARDNAQRVREIAELMQNQPATLYT</sequence>
<dbReference type="EMBL" id="FWXB01000005">
    <property type="protein sequence ID" value="SMC11915.1"/>
    <property type="molecule type" value="Genomic_DNA"/>
</dbReference>
<dbReference type="InterPro" id="IPR013785">
    <property type="entry name" value="Aldolase_TIM"/>
</dbReference>
<keyword evidence="4" id="KW-0862">Zinc</keyword>
<dbReference type="Proteomes" id="UP000193224">
    <property type="component" value="Unassembled WGS sequence"/>
</dbReference>
<dbReference type="AlphaFoldDB" id="A0A1X7BQP5"/>
<dbReference type="OrthoDB" id="9805277at2"/>
<dbReference type="GO" id="GO:0046872">
    <property type="term" value="F:metal ion binding"/>
    <property type="evidence" value="ECO:0007669"/>
    <property type="project" value="UniProtKB-KW"/>
</dbReference>
<keyword evidence="6" id="KW-1185">Reference proteome</keyword>
<comment type="cofactor">
    <cofactor evidence="1">
        <name>Zn(2+)</name>
        <dbReference type="ChEBI" id="CHEBI:29105"/>
    </cofactor>
</comment>
<reference evidence="5 6" key="1">
    <citation type="submission" date="2017-03" db="EMBL/GenBank/DDBJ databases">
        <authorList>
            <person name="Afonso C.L."/>
            <person name="Miller P.J."/>
            <person name="Scott M.A."/>
            <person name="Spackman E."/>
            <person name="Goraichik I."/>
            <person name="Dimitrov K.M."/>
            <person name="Suarez D.L."/>
            <person name="Swayne D.E."/>
        </authorList>
    </citation>
    <scope>NUCLEOTIDE SEQUENCE [LARGE SCALE GENOMIC DNA]</scope>
    <source>
        <strain evidence="5 6">CECT 7745</strain>
    </source>
</reference>
<dbReference type="InterPro" id="IPR008567">
    <property type="entry name" value="BKACE"/>
</dbReference>
<accession>A0A1X7BQP5</accession>
<evidence type="ECO:0000256" key="4">
    <source>
        <dbReference type="ARBA" id="ARBA00022833"/>
    </source>
</evidence>
<dbReference type="CDD" id="cd00945">
    <property type="entry name" value="Aldolase_Class_I"/>
    <property type="match status" value="1"/>
</dbReference>
<proteinExistence type="predicted"/>
<organism evidence="5 6">
    <name type="scientific">Roseovarius aestuarii</name>
    <dbReference type="NCBI Taxonomy" id="475083"/>
    <lineage>
        <taxon>Bacteria</taxon>
        <taxon>Pseudomonadati</taxon>
        <taxon>Pseudomonadota</taxon>
        <taxon>Alphaproteobacteria</taxon>
        <taxon>Rhodobacterales</taxon>
        <taxon>Roseobacteraceae</taxon>
        <taxon>Roseovarius</taxon>
    </lineage>
</organism>
<dbReference type="EC" id="2.-.-.-" evidence="5"/>
<evidence type="ECO:0000313" key="5">
    <source>
        <dbReference type="EMBL" id="SMC11915.1"/>
    </source>
</evidence>
<dbReference type="GO" id="GO:0043720">
    <property type="term" value="F:3-keto-5-aminohexanoate cleavage activity"/>
    <property type="evidence" value="ECO:0007669"/>
    <property type="project" value="InterPro"/>
</dbReference>
<name>A0A1X7BQP5_9RHOB</name>
<dbReference type="PANTHER" id="PTHR37418">
    <property type="entry name" value="3-KETO-5-AMINOHEXANOATE CLEAVAGE ENZYME-RELATED"/>
    <property type="match status" value="1"/>
</dbReference>
<dbReference type="Pfam" id="PF05853">
    <property type="entry name" value="BKACE"/>
    <property type="match status" value="1"/>
</dbReference>
<dbReference type="PANTHER" id="PTHR37418:SF2">
    <property type="entry name" value="3-KETO-5-AMINOHEXANOATE CLEAVAGE ENZYME"/>
    <property type="match status" value="1"/>
</dbReference>